<evidence type="ECO:0000313" key="10">
    <source>
        <dbReference type="Proteomes" id="UP001237642"/>
    </source>
</evidence>
<evidence type="ECO:0000256" key="6">
    <source>
        <dbReference type="SAM" id="MobiDB-lite"/>
    </source>
</evidence>
<comment type="caution">
    <text evidence="9">The sequence shown here is derived from an EMBL/GenBank/DDBJ whole genome shotgun (WGS) entry which is preliminary data.</text>
</comment>
<reference evidence="9" key="1">
    <citation type="submission" date="2023-02" db="EMBL/GenBank/DDBJ databases">
        <title>Genome of toxic invasive species Heracleum sosnowskyi carries increased number of genes despite the absence of recent whole-genome duplications.</title>
        <authorList>
            <person name="Schelkunov M."/>
            <person name="Shtratnikova V."/>
            <person name="Makarenko M."/>
            <person name="Klepikova A."/>
            <person name="Omelchenko D."/>
            <person name="Novikova G."/>
            <person name="Obukhova E."/>
            <person name="Bogdanov V."/>
            <person name="Penin A."/>
            <person name="Logacheva M."/>
        </authorList>
    </citation>
    <scope>NUCLEOTIDE SEQUENCE</scope>
    <source>
        <strain evidence="9">Hsosn_3</strain>
        <tissue evidence="9">Leaf</tissue>
    </source>
</reference>
<dbReference type="InterPro" id="IPR050925">
    <property type="entry name" value="Rhomboid_protease_S54"/>
</dbReference>
<dbReference type="InterPro" id="IPR022764">
    <property type="entry name" value="Peptidase_S54_rhomboid_dom"/>
</dbReference>
<sequence>MAVVPICYHLHCKDQTLLISKGVKKIEGLSWSSIVNRVALDRDGMAVQNSCRWMDVLKELKHTRKSTPLRTISLPSIHNMQKASSNSSFSSDGSAEEKRKMELSCTKKQLRSLDTYFRELRNNVNQHRLFSRRTELPDRPWQSSAEKDLAILNDFLGKLDEGQAALFGLSKAEKGRESLGGYLGKVHKDANSIDHVASAPDAEITETSSHTLKQGSVHGREKLKNYLGLVNRGGPESSYNNTSSLYLIGILCSINIAVFLFETATPVRSSDLELFSLPSLYGAKVNDLILIGEWWRLVTPMFLHWGIHHIALSCWMLFTFGPQVCRTYGSFTFILLYVLGGLSGNLTSFFHIADPTVGGTGPDFAILGAWFICQLLNQDALSKDNSESMIQKAIIATALSCILSNFGPIDDWTHLGAAFTGIAYGYLTCPVVQMKNASSKNGEDRIAVVRRNVGPCKSILFFSLFILVLCCLLLVVEPPPSSVALQIIQR</sequence>
<evidence type="ECO:0000256" key="7">
    <source>
        <dbReference type="SAM" id="Phobius"/>
    </source>
</evidence>
<dbReference type="GO" id="GO:0016020">
    <property type="term" value="C:membrane"/>
    <property type="evidence" value="ECO:0007669"/>
    <property type="project" value="UniProtKB-SubCell"/>
</dbReference>
<comment type="similarity">
    <text evidence="2">Belongs to the peptidase S54 family.</text>
</comment>
<keyword evidence="3 7" id="KW-0812">Transmembrane</keyword>
<evidence type="ECO:0000256" key="2">
    <source>
        <dbReference type="ARBA" id="ARBA00009045"/>
    </source>
</evidence>
<evidence type="ECO:0000313" key="9">
    <source>
        <dbReference type="EMBL" id="KAK1357516.1"/>
    </source>
</evidence>
<keyword evidence="4 7" id="KW-1133">Transmembrane helix</keyword>
<protein>
    <submittedName>
        <fullName evidence="9">RHOMBOID-like protein 9, chloroplastic</fullName>
    </submittedName>
</protein>
<dbReference type="PANTHER" id="PTHR43731">
    <property type="entry name" value="RHOMBOID PROTEASE"/>
    <property type="match status" value="1"/>
</dbReference>
<dbReference type="Proteomes" id="UP001237642">
    <property type="component" value="Unassembled WGS sequence"/>
</dbReference>
<keyword evidence="10" id="KW-1185">Reference proteome</keyword>
<evidence type="ECO:0000256" key="4">
    <source>
        <dbReference type="ARBA" id="ARBA00022989"/>
    </source>
</evidence>
<dbReference type="GO" id="GO:0004252">
    <property type="term" value="F:serine-type endopeptidase activity"/>
    <property type="evidence" value="ECO:0007669"/>
    <property type="project" value="InterPro"/>
</dbReference>
<comment type="subcellular location">
    <subcellularLocation>
        <location evidence="1">Membrane</location>
        <topology evidence="1">Multi-pass membrane protein</topology>
    </subcellularLocation>
</comment>
<feature type="transmembrane region" description="Helical" evidence="7">
    <location>
        <begin position="412"/>
        <end position="432"/>
    </location>
</feature>
<dbReference type="EMBL" id="JAUIZM010000011">
    <property type="protein sequence ID" value="KAK1357516.1"/>
    <property type="molecule type" value="Genomic_DNA"/>
</dbReference>
<dbReference type="InterPro" id="IPR035952">
    <property type="entry name" value="Rhomboid-like_sf"/>
</dbReference>
<accession>A0AAD8GZD0</accession>
<keyword evidence="5 7" id="KW-0472">Membrane</keyword>
<feature type="transmembrane region" description="Helical" evidence="7">
    <location>
        <begin position="245"/>
        <end position="264"/>
    </location>
</feature>
<feature type="transmembrane region" description="Helical" evidence="7">
    <location>
        <begin position="459"/>
        <end position="476"/>
    </location>
</feature>
<evidence type="ECO:0000256" key="1">
    <source>
        <dbReference type="ARBA" id="ARBA00004141"/>
    </source>
</evidence>
<feature type="compositionally biased region" description="Low complexity" evidence="6">
    <location>
        <begin position="84"/>
        <end position="93"/>
    </location>
</feature>
<organism evidence="9 10">
    <name type="scientific">Heracleum sosnowskyi</name>
    <dbReference type="NCBI Taxonomy" id="360622"/>
    <lineage>
        <taxon>Eukaryota</taxon>
        <taxon>Viridiplantae</taxon>
        <taxon>Streptophyta</taxon>
        <taxon>Embryophyta</taxon>
        <taxon>Tracheophyta</taxon>
        <taxon>Spermatophyta</taxon>
        <taxon>Magnoliopsida</taxon>
        <taxon>eudicotyledons</taxon>
        <taxon>Gunneridae</taxon>
        <taxon>Pentapetalae</taxon>
        <taxon>asterids</taxon>
        <taxon>campanulids</taxon>
        <taxon>Apiales</taxon>
        <taxon>Apiaceae</taxon>
        <taxon>Apioideae</taxon>
        <taxon>apioid superclade</taxon>
        <taxon>Tordylieae</taxon>
        <taxon>Tordyliinae</taxon>
        <taxon>Heracleum</taxon>
    </lineage>
</organism>
<dbReference type="PANTHER" id="PTHR43731:SF30">
    <property type="entry name" value="RHOMBOID-LIKE PROTEIN 9, CHLOROPLASTIC"/>
    <property type="match status" value="1"/>
</dbReference>
<dbReference type="Gene3D" id="1.20.1540.10">
    <property type="entry name" value="Rhomboid-like"/>
    <property type="match status" value="1"/>
</dbReference>
<feature type="region of interest" description="Disordered" evidence="6">
    <location>
        <begin position="76"/>
        <end position="96"/>
    </location>
</feature>
<feature type="transmembrane region" description="Helical" evidence="7">
    <location>
        <begin position="333"/>
        <end position="353"/>
    </location>
</feature>
<feature type="domain" description="Peptidase S54 rhomboid" evidence="8">
    <location>
        <begin position="292"/>
        <end position="429"/>
    </location>
</feature>
<evidence type="ECO:0000256" key="3">
    <source>
        <dbReference type="ARBA" id="ARBA00022692"/>
    </source>
</evidence>
<name>A0AAD8GZD0_9APIA</name>
<dbReference type="FunFam" id="1.20.1540.10:FF:000017">
    <property type="entry name" value="RHOMBOID-like protein 9, chloroplastic"/>
    <property type="match status" value="1"/>
</dbReference>
<dbReference type="AlphaFoldDB" id="A0AAD8GZD0"/>
<gene>
    <name evidence="9" type="ORF">POM88_050772</name>
</gene>
<dbReference type="SUPFAM" id="SSF144091">
    <property type="entry name" value="Rhomboid-like"/>
    <property type="match status" value="1"/>
</dbReference>
<evidence type="ECO:0000259" key="8">
    <source>
        <dbReference type="Pfam" id="PF01694"/>
    </source>
</evidence>
<proteinExistence type="inferred from homology"/>
<dbReference type="Pfam" id="PF01694">
    <property type="entry name" value="Rhomboid"/>
    <property type="match status" value="1"/>
</dbReference>
<evidence type="ECO:0000256" key="5">
    <source>
        <dbReference type="ARBA" id="ARBA00023136"/>
    </source>
</evidence>
<feature type="transmembrane region" description="Helical" evidence="7">
    <location>
        <begin position="302"/>
        <end position="321"/>
    </location>
</feature>
<reference evidence="9" key="2">
    <citation type="submission" date="2023-05" db="EMBL/GenBank/DDBJ databases">
        <authorList>
            <person name="Schelkunov M.I."/>
        </authorList>
    </citation>
    <scope>NUCLEOTIDE SEQUENCE</scope>
    <source>
        <strain evidence="9">Hsosn_3</strain>
        <tissue evidence="9">Leaf</tissue>
    </source>
</reference>